<evidence type="ECO:0000313" key="2">
    <source>
        <dbReference type="EMBL" id="RKO76214.1"/>
    </source>
</evidence>
<keyword evidence="1" id="KW-0812">Transmembrane</keyword>
<reference evidence="2 3" key="1">
    <citation type="journal article" date="2018" name="BMC Genomics">
        <title>High genomic variability in the plant pathogenic bacterium Pectobacterium parmentieri deciphered from de novo assembled complete genomes.</title>
        <authorList>
            <person name="Zoledowska S."/>
            <person name="Motyka-Pomagruk A."/>
            <person name="Sledz W."/>
            <person name="Mengoni A."/>
            <person name="Lojkowska E."/>
        </authorList>
    </citation>
    <scope>NUCLEOTIDE SEQUENCE [LARGE SCALE GENOMIC DNA]</scope>
    <source>
        <strain evidence="2 3">IFB5626</strain>
    </source>
</reference>
<evidence type="ECO:0000256" key="1">
    <source>
        <dbReference type="SAM" id="Phobius"/>
    </source>
</evidence>
<accession>A0A8B3FBB6</accession>
<dbReference type="Proteomes" id="UP000269665">
    <property type="component" value="Unassembled WGS sequence"/>
</dbReference>
<proteinExistence type="predicted"/>
<evidence type="ECO:0000313" key="3">
    <source>
        <dbReference type="Proteomes" id="UP000269665"/>
    </source>
</evidence>
<dbReference type="AlphaFoldDB" id="A0A8B3FBB6"/>
<dbReference type="EMBL" id="PSZG01000001">
    <property type="protein sequence ID" value="RKO76214.1"/>
    <property type="molecule type" value="Genomic_DNA"/>
</dbReference>
<name>A0A8B3FBB6_PECPM</name>
<keyword evidence="1" id="KW-0472">Membrane</keyword>
<organism evidence="2 3">
    <name type="scientific">Pectobacterium parmentieri</name>
    <dbReference type="NCBI Taxonomy" id="1905730"/>
    <lineage>
        <taxon>Bacteria</taxon>
        <taxon>Pseudomonadati</taxon>
        <taxon>Pseudomonadota</taxon>
        <taxon>Gammaproteobacteria</taxon>
        <taxon>Enterobacterales</taxon>
        <taxon>Pectobacteriaceae</taxon>
        <taxon>Pectobacterium</taxon>
    </lineage>
</organism>
<dbReference type="KEGG" id="ppar:A8F97_07770"/>
<comment type="caution">
    <text evidence="2">The sequence shown here is derived from an EMBL/GenBank/DDBJ whole genome shotgun (WGS) entry which is preliminary data.</text>
</comment>
<protein>
    <submittedName>
        <fullName evidence="2">Uncharacterized protein</fullName>
    </submittedName>
</protein>
<keyword evidence="1" id="KW-1133">Transmembrane helix</keyword>
<sequence length="60" mass="6459">MIEFGSFAILNTQALLGERKGLGLLTLAWLLLSCSLLQHFGFTANLFSNLNMNTMGGGNP</sequence>
<feature type="transmembrane region" description="Helical" evidence="1">
    <location>
        <begin position="21"/>
        <end position="42"/>
    </location>
</feature>
<gene>
    <name evidence="2" type="ORF">C5E00_05165</name>
</gene>